<comment type="similarity">
    <text evidence="1 2">Belongs to the UPF0146 family.</text>
</comment>
<keyword evidence="4" id="KW-1185">Reference proteome</keyword>
<dbReference type="InterPro" id="IPR005353">
    <property type="entry name" value="UPF0146"/>
</dbReference>
<evidence type="ECO:0000256" key="2">
    <source>
        <dbReference type="HAMAP-Rule" id="MF_00341"/>
    </source>
</evidence>
<dbReference type="EMBL" id="BMOC01000001">
    <property type="protein sequence ID" value="GGI94761.1"/>
    <property type="molecule type" value="Genomic_DNA"/>
</dbReference>
<proteinExistence type="inferred from homology"/>
<dbReference type="Gene3D" id="3.40.50.150">
    <property type="entry name" value="Vaccinia Virus protein VP39"/>
    <property type="match status" value="1"/>
</dbReference>
<dbReference type="InterPro" id="IPR029063">
    <property type="entry name" value="SAM-dependent_MTases_sf"/>
</dbReference>
<protein>
    <recommendedName>
        <fullName evidence="2">UPF0146 protein GCM10008995_01230</fullName>
    </recommendedName>
</protein>
<dbReference type="OrthoDB" id="59816at2157"/>
<dbReference type="RefSeq" id="WP_188785409.1">
    <property type="nucleotide sequence ID" value="NZ_BMOC01000001.1"/>
</dbReference>
<gene>
    <name evidence="3" type="ORF">GCM10008995_01230</name>
</gene>
<evidence type="ECO:0000313" key="3">
    <source>
        <dbReference type="EMBL" id="GGI94761.1"/>
    </source>
</evidence>
<evidence type="ECO:0000256" key="1">
    <source>
        <dbReference type="ARBA" id="ARBA00006969"/>
    </source>
</evidence>
<organism evidence="3 4">
    <name type="scientific">Halobellus salinus</name>
    <dbReference type="NCBI Taxonomy" id="931585"/>
    <lineage>
        <taxon>Archaea</taxon>
        <taxon>Methanobacteriati</taxon>
        <taxon>Methanobacteriota</taxon>
        <taxon>Stenosarchaea group</taxon>
        <taxon>Halobacteria</taxon>
        <taxon>Halobacteriales</taxon>
        <taxon>Haloferacaceae</taxon>
        <taxon>Halobellus</taxon>
    </lineage>
</organism>
<dbReference type="Pfam" id="PF03686">
    <property type="entry name" value="UPF0146"/>
    <property type="match status" value="1"/>
</dbReference>
<dbReference type="Proteomes" id="UP000653099">
    <property type="component" value="Unassembled WGS sequence"/>
</dbReference>
<reference evidence="3" key="1">
    <citation type="journal article" date="2014" name="Int. J. Syst. Evol. Microbiol.">
        <title>Complete genome sequence of Corynebacterium casei LMG S-19264T (=DSM 44701T), isolated from a smear-ripened cheese.</title>
        <authorList>
            <consortium name="US DOE Joint Genome Institute (JGI-PGF)"/>
            <person name="Walter F."/>
            <person name="Albersmeier A."/>
            <person name="Kalinowski J."/>
            <person name="Ruckert C."/>
        </authorList>
    </citation>
    <scope>NUCLEOTIDE SEQUENCE</scope>
    <source>
        <strain evidence="3">JCM 14359</strain>
    </source>
</reference>
<dbReference type="HAMAP" id="MF_00341">
    <property type="entry name" value="UPF0146"/>
    <property type="match status" value="1"/>
</dbReference>
<sequence>MSTRRDTALVGRFSEYASAVEVGIGRRSDIAAGLADAGVAVAATDVVDCDVPPSVSFARDDVVTASERDHPGAVYDADLLYGLNLPPELHRPALAVAEAVDADFRFTTLGGDPPAVSAVPTSLPGGGTLYVAHGDER</sequence>
<name>A0A830ELE9_9EURY</name>
<reference evidence="3" key="2">
    <citation type="submission" date="2020-09" db="EMBL/GenBank/DDBJ databases">
        <authorList>
            <person name="Sun Q."/>
            <person name="Ohkuma M."/>
        </authorList>
    </citation>
    <scope>NUCLEOTIDE SEQUENCE</scope>
    <source>
        <strain evidence="3">JCM 14359</strain>
    </source>
</reference>
<evidence type="ECO:0000313" key="4">
    <source>
        <dbReference type="Proteomes" id="UP000653099"/>
    </source>
</evidence>
<dbReference type="AlphaFoldDB" id="A0A830ELE9"/>
<accession>A0A830ELE9</accession>
<comment type="caution">
    <text evidence="3">The sequence shown here is derived from an EMBL/GenBank/DDBJ whole genome shotgun (WGS) entry which is preliminary data.</text>
</comment>